<dbReference type="InterPro" id="IPR002818">
    <property type="entry name" value="DJ-1/PfpI"/>
</dbReference>
<dbReference type="CDD" id="cd03139">
    <property type="entry name" value="GATase1_PfpI_2"/>
    <property type="match status" value="1"/>
</dbReference>
<organism evidence="2 3">
    <name type="scientific">Apatococcus lobatus</name>
    <dbReference type="NCBI Taxonomy" id="904363"/>
    <lineage>
        <taxon>Eukaryota</taxon>
        <taxon>Viridiplantae</taxon>
        <taxon>Chlorophyta</taxon>
        <taxon>core chlorophytes</taxon>
        <taxon>Trebouxiophyceae</taxon>
        <taxon>Chlorellales</taxon>
        <taxon>Chlorellaceae</taxon>
        <taxon>Apatococcus</taxon>
    </lineage>
</organism>
<dbReference type="InterPro" id="IPR052158">
    <property type="entry name" value="INH-QAR"/>
</dbReference>
<name>A0AAW1QCH9_9CHLO</name>
<dbReference type="InterPro" id="IPR029062">
    <property type="entry name" value="Class_I_gatase-like"/>
</dbReference>
<dbReference type="SUPFAM" id="SSF52317">
    <property type="entry name" value="Class I glutamine amidotransferase-like"/>
    <property type="match status" value="1"/>
</dbReference>
<dbReference type="AlphaFoldDB" id="A0AAW1QCH9"/>
<dbReference type="Gene3D" id="3.40.50.880">
    <property type="match status" value="1"/>
</dbReference>
<reference evidence="2 3" key="1">
    <citation type="journal article" date="2024" name="Nat. Commun.">
        <title>Phylogenomics reveals the evolutionary origins of lichenization in chlorophyte algae.</title>
        <authorList>
            <person name="Puginier C."/>
            <person name="Libourel C."/>
            <person name="Otte J."/>
            <person name="Skaloud P."/>
            <person name="Haon M."/>
            <person name="Grisel S."/>
            <person name="Petersen M."/>
            <person name="Berrin J.G."/>
            <person name="Delaux P.M."/>
            <person name="Dal Grande F."/>
            <person name="Keller J."/>
        </authorList>
    </citation>
    <scope>NUCLEOTIDE SEQUENCE [LARGE SCALE GENOMIC DNA]</scope>
    <source>
        <strain evidence="2 3">SAG 2145</strain>
    </source>
</reference>
<proteinExistence type="predicted"/>
<evidence type="ECO:0000259" key="1">
    <source>
        <dbReference type="Pfam" id="PF01965"/>
    </source>
</evidence>
<sequence length="250" mass="26416">MEAAASAAPEGCLAAALSSGRSFLLRHICSVGGNWCSCSTSSTMPIEIDQNRLTVGCLVFNDFELLDVAGPLEMLGVPLTQKKFQIFLVSEHAGLICSKQGVTVCADRSFADCPPLDILLVPGGLGSRAAVNDTTLLDWLKSFPAANPKPLTFLASVCTGSAILAKAGLLDGKRATTNRQAFPWVRSQSDQVSWVEDVRWVVDGNIITSAGVSAGMDMTLHLISLILGPADAKVVADFAEYDGQWTDPTA</sequence>
<gene>
    <name evidence="2" type="ORF">WJX74_008318</name>
</gene>
<evidence type="ECO:0000313" key="3">
    <source>
        <dbReference type="Proteomes" id="UP001438707"/>
    </source>
</evidence>
<keyword evidence="3" id="KW-1185">Reference proteome</keyword>
<evidence type="ECO:0000313" key="2">
    <source>
        <dbReference type="EMBL" id="KAK9818599.1"/>
    </source>
</evidence>
<dbReference type="PANTHER" id="PTHR43130:SF15">
    <property type="entry name" value="THIJ_PFPI FAMILY PROTEIN (AFU_ORTHOLOGUE AFUA_5G14240)"/>
    <property type="match status" value="1"/>
</dbReference>
<dbReference type="Pfam" id="PF01965">
    <property type="entry name" value="DJ-1_PfpI"/>
    <property type="match status" value="1"/>
</dbReference>
<dbReference type="PANTHER" id="PTHR43130">
    <property type="entry name" value="ARAC-FAMILY TRANSCRIPTIONAL REGULATOR"/>
    <property type="match status" value="1"/>
</dbReference>
<dbReference type="EMBL" id="JALJOS010000059">
    <property type="protein sequence ID" value="KAK9818599.1"/>
    <property type="molecule type" value="Genomic_DNA"/>
</dbReference>
<dbReference type="Proteomes" id="UP001438707">
    <property type="component" value="Unassembled WGS sequence"/>
</dbReference>
<protein>
    <recommendedName>
        <fullName evidence="1">DJ-1/PfpI domain-containing protein</fullName>
    </recommendedName>
</protein>
<feature type="domain" description="DJ-1/PfpI" evidence="1">
    <location>
        <begin position="57"/>
        <end position="223"/>
    </location>
</feature>
<comment type="caution">
    <text evidence="2">The sequence shown here is derived from an EMBL/GenBank/DDBJ whole genome shotgun (WGS) entry which is preliminary data.</text>
</comment>
<accession>A0AAW1QCH9</accession>